<evidence type="ECO:0000256" key="1">
    <source>
        <dbReference type="ARBA" id="ARBA00004229"/>
    </source>
</evidence>
<dbReference type="InterPro" id="IPR022671">
    <property type="entry name" value="Ribosomal_uL2_CS"/>
</dbReference>
<dbReference type="NCBIfam" id="TIGR01171">
    <property type="entry name" value="rplB_bact"/>
    <property type="match status" value="1"/>
</dbReference>
<comment type="subcellular location">
    <subcellularLocation>
        <location evidence="1">Plastid</location>
        <location evidence="1">Chloroplast</location>
    </subcellularLocation>
</comment>
<dbReference type="GeneID" id="30510622"/>
<organism evidence="11">
    <name type="scientific">Aphanomyces invadans</name>
    <dbReference type="NCBI Taxonomy" id="157072"/>
    <lineage>
        <taxon>Eukaryota</taxon>
        <taxon>Sar</taxon>
        <taxon>Stramenopiles</taxon>
        <taxon>Oomycota</taxon>
        <taxon>Saprolegniomycetes</taxon>
        <taxon>Saprolegniales</taxon>
        <taxon>Verrucalvaceae</taxon>
        <taxon>Aphanomyces</taxon>
    </lineage>
</organism>
<dbReference type="InterPro" id="IPR008991">
    <property type="entry name" value="Translation_prot_SH3-like_sf"/>
</dbReference>
<dbReference type="Gene3D" id="2.40.50.140">
    <property type="entry name" value="Nucleic acid-binding proteins"/>
    <property type="match status" value="1"/>
</dbReference>
<evidence type="ECO:0000259" key="9">
    <source>
        <dbReference type="SMART" id="SM01382"/>
    </source>
</evidence>
<proteinExistence type="inferred from homology"/>
<dbReference type="Gene3D" id="4.10.950.10">
    <property type="entry name" value="Ribosomal protein L2, domain 3"/>
    <property type="match status" value="1"/>
</dbReference>
<evidence type="ECO:0000256" key="2">
    <source>
        <dbReference type="ARBA" id="ARBA00005636"/>
    </source>
</evidence>
<evidence type="ECO:0000256" key="7">
    <source>
        <dbReference type="ARBA" id="ARBA00069872"/>
    </source>
</evidence>
<reference evidence="11" key="1">
    <citation type="journal article" date="2016" name="Sci. Rep.">
        <title>Mitochondrial genomes and comparative genomics of Aphanomyces astaci and Aphanomyces invadans.</title>
        <authorList>
            <person name="Makkonen J."/>
            <person name="Vesterbacka A."/>
            <person name="Martin F."/>
            <person name="Jussila J."/>
            <person name="Dieguez-Uribeondo J."/>
            <person name="Kortet R."/>
            <person name="Kokko H."/>
        </authorList>
    </citation>
    <scope>NUCLEOTIDE SEQUENCE</scope>
    <source>
        <strain evidence="11">NJM9701</strain>
    </source>
</reference>
<dbReference type="GO" id="GO:0015934">
    <property type="term" value="C:large ribosomal subunit"/>
    <property type="evidence" value="ECO:0007669"/>
    <property type="project" value="InterPro"/>
</dbReference>
<dbReference type="GO" id="GO:0002181">
    <property type="term" value="P:cytoplasmic translation"/>
    <property type="evidence" value="ECO:0007669"/>
    <property type="project" value="TreeGrafter"/>
</dbReference>
<evidence type="ECO:0000256" key="6">
    <source>
        <dbReference type="ARBA" id="ARBA00023274"/>
    </source>
</evidence>
<dbReference type="InterPro" id="IPR022669">
    <property type="entry name" value="Ribosomal_uL2_C"/>
</dbReference>
<dbReference type="GO" id="GO:0016740">
    <property type="term" value="F:transferase activity"/>
    <property type="evidence" value="ECO:0007669"/>
    <property type="project" value="InterPro"/>
</dbReference>
<evidence type="ECO:0000256" key="4">
    <source>
        <dbReference type="ARBA" id="ARBA00022640"/>
    </source>
</evidence>
<dbReference type="InterPro" id="IPR005880">
    <property type="entry name" value="Ribosomal_uL2_bac/org-type"/>
</dbReference>
<dbReference type="PANTHER" id="PTHR13691:SF5">
    <property type="entry name" value="LARGE RIBOSOMAL SUBUNIT PROTEIN UL2M"/>
    <property type="match status" value="1"/>
</dbReference>
<evidence type="ECO:0000259" key="10">
    <source>
        <dbReference type="SMART" id="SM01383"/>
    </source>
</evidence>
<dbReference type="VEuPathDB" id="FungiDB:H310_03974"/>
<dbReference type="SUPFAM" id="SSF50249">
    <property type="entry name" value="Nucleic acid-binding proteins"/>
    <property type="match status" value="1"/>
</dbReference>
<feature type="domain" description="Large ribosomal subunit protein uL2 C-terminal" evidence="9">
    <location>
        <begin position="133"/>
        <end position="262"/>
    </location>
</feature>
<accession>A0A1I9Q6G7</accession>
<dbReference type="PANTHER" id="PTHR13691">
    <property type="entry name" value="RIBOSOMAL PROTEIN L2"/>
    <property type="match status" value="1"/>
</dbReference>
<dbReference type="SMART" id="SM01382">
    <property type="entry name" value="Ribosomal_L2_C"/>
    <property type="match status" value="1"/>
</dbReference>
<dbReference type="GO" id="GO:0003735">
    <property type="term" value="F:structural constituent of ribosome"/>
    <property type="evidence" value="ECO:0007669"/>
    <property type="project" value="InterPro"/>
</dbReference>
<dbReference type="AlphaFoldDB" id="A0A1I9Q6G7"/>
<dbReference type="FunFam" id="2.30.30.30:FF:000001">
    <property type="entry name" value="50S ribosomal protein L2"/>
    <property type="match status" value="1"/>
</dbReference>
<evidence type="ECO:0000313" key="11">
    <source>
        <dbReference type="EMBL" id="AOQ30655.1"/>
    </source>
</evidence>
<dbReference type="InterPro" id="IPR022666">
    <property type="entry name" value="Ribosomal_uL2_RNA-bd_dom"/>
</dbReference>
<dbReference type="RefSeq" id="YP_009327261.1">
    <property type="nucleotide sequence ID" value="NC_032052.1"/>
</dbReference>
<dbReference type="GO" id="GO:0003723">
    <property type="term" value="F:RNA binding"/>
    <property type="evidence" value="ECO:0007669"/>
    <property type="project" value="InterPro"/>
</dbReference>
<dbReference type="Pfam" id="PF03947">
    <property type="entry name" value="Ribosomal_L2_C"/>
    <property type="match status" value="1"/>
</dbReference>
<sequence length="290" mass="32624">MIQKKIKPITPSQRQTILFINNLTKKQKFIKKITKGFKRSNGRNNQGKITVKHRGGGHKRLYREINFYRSYLSKGDTKAILYDPNRSANIAKIFNPIIKKFFYILAPEGLKIGDKISTGFLSGKINYSYKPELKIGNTFPLSEIPIGSIIHNITLKPKGKAKLIRSAGTSAQLLQKLKNGYCKIRLNSGELRLILSTCYATLGVVSNINYKKIKLGKAGRSRWLNIRPHVRGVAMNPVDHPHGGGEGKTSGGRPSVTPKGFITKGKPTRLKKNNNNKFILEFRKKKNVKK</sequence>
<dbReference type="EMBL" id="KX405005">
    <property type="protein sequence ID" value="AOQ30655.1"/>
    <property type="molecule type" value="Genomic_DNA"/>
</dbReference>
<dbReference type="SUPFAM" id="SSF50104">
    <property type="entry name" value="Translation proteins SH3-like domain"/>
    <property type="match status" value="1"/>
</dbReference>
<dbReference type="PROSITE" id="PS00467">
    <property type="entry name" value="RIBOSOMAL_L2"/>
    <property type="match status" value="1"/>
</dbReference>
<keyword evidence="5 11" id="KW-0689">Ribosomal protein</keyword>
<evidence type="ECO:0000256" key="5">
    <source>
        <dbReference type="ARBA" id="ARBA00022980"/>
    </source>
</evidence>
<dbReference type="GO" id="GO:0009507">
    <property type="term" value="C:chloroplast"/>
    <property type="evidence" value="ECO:0007669"/>
    <property type="project" value="UniProtKB-SubCell"/>
</dbReference>
<dbReference type="Gene3D" id="2.30.30.30">
    <property type="match status" value="1"/>
</dbReference>
<feature type="domain" description="Large ribosomal subunit protein uL2 RNA-binding" evidence="10">
    <location>
        <begin position="42"/>
        <end position="118"/>
    </location>
</feature>
<keyword evidence="11" id="KW-0496">Mitochondrion</keyword>
<dbReference type="FunFam" id="4.10.950.10:FF:000001">
    <property type="entry name" value="50S ribosomal protein L2"/>
    <property type="match status" value="1"/>
</dbReference>
<keyword evidence="4" id="KW-0934">Plastid</keyword>
<dbReference type="InterPro" id="IPR014726">
    <property type="entry name" value="Ribosomal_uL2_dom3"/>
</dbReference>
<gene>
    <name evidence="11" type="primary">rpl2</name>
</gene>
<geneLocation type="mitochondrion" evidence="11"/>
<dbReference type="Pfam" id="PF00181">
    <property type="entry name" value="Ribosomal_L2_N"/>
    <property type="match status" value="1"/>
</dbReference>
<dbReference type="InterPro" id="IPR012340">
    <property type="entry name" value="NA-bd_OB-fold"/>
</dbReference>
<dbReference type="InterPro" id="IPR014722">
    <property type="entry name" value="Rib_uL2_dom2"/>
</dbReference>
<dbReference type="InterPro" id="IPR002171">
    <property type="entry name" value="Ribosomal_uL2"/>
</dbReference>
<name>A0A1I9Q6G7_9STRA</name>
<dbReference type="SMART" id="SM01383">
    <property type="entry name" value="Ribosomal_L2"/>
    <property type="match status" value="1"/>
</dbReference>
<keyword evidence="6" id="KW-0687">Ribonucleoprotein</keyword>
<reference evidence="11" key="2">
    <citation type="submission" date="2016-06" db="EMBL/GenBank/DDBJ databases">
        <authorList>
            <person name="Kjaerup R.B."/>
            <person name="Dalgaard T.S."/>
            <person name="Juul-Madsen H.R."/>
        </authorList>
    </citation>
    <scope>NUCLEOTIDE SEQUENCE</scope>
    <source>
        <strain evidence="11">NJM9701</strain>
    </source>
</reference>
<dbReference type="PIRSF" id="PIRSF002158">
    <property type="entry name" value="Ribosomal_L2"/>
    <property type="match status" value="1"/>
</dbReference>
<keyword evidence="3" id="KW-0150">Chloroplast</keyword>
<comment type="similarity">
    <text evidence="2">Belongs to the universal ribosomal protein uL2 family.</text>
</comment>
<feature type="region of interest" description="Disordered" evidence="8">
    <location>
        <begin position="234"/>
        <end position="268"/>
    </location>
</feature>
<evidence type="ECO:0000256" key="3">
    <source>
        <dbReference type="ARBA" id="ARBA00022528"/>
    </source>
</evidence>
<protein>
    <recommendedName>
        <fullName evidence="7">Large ribosomal subunit protein uL2m</fullName>
    </recommendedName>
</protein>
<evidence type="ECO:0000256" key="8">
    <source>
        <dbReference type="SAM" id="MobiDB-lite"/>
    </source>
</evidence>